<organism evidence="5 6">
    <name type="scientific">Pirellulimonas nuda</name>
    <dbReference type="NCBI Taxonomy" id="2528009"/>
    <lineage>
        <taxon>Bacteria</taxon>
        <taxon>Pseudomonadati</taxon>
        <taxon>Planctomycetota</taxon>
        <taxon>Planctomycetia</taxon>
        <taxon>Pirellulales</taxon>
        <taxon>Lacipirellulaceae</taxon>
        <taxon>Pirellulimonas</taxon>
    </lineage>
</organism>
<protein>
    <submittedName>
        <fullName evidence="5">Arabinose operon regulatory protein</fullName>
    </submittedName>
</protein>
<dbReference type="AlphaFoldDB" id="A0A518DDN1"/>
<evidence type="ECO:0000259" key="4">
    <source>
        <dbReference type="PROSITE" id="PS01124"/>
    </source>
</evidence>
<dbReference type="InterPro" id="IPR018060">
    <property type="entry name" value="HTH_AraC"/>
</dbReference>
<dbReference type="Proteomes" id="UP000317429">
    <property type="component" value="Chromosome"/>
</dbReference>
<dbReference type="InterPro" id="IPR009057">
    <property type="entry name" value="Homeodomain-like_sf"/>
</dbReference>
<keyword evidence="6" id="KW-1185">Reference proteome</keyword>
<keyword evidence="3" id="KW-0804">Transcription</keyword>
<dbReference type="Pfam" id="PF12833">
    <property type="entry name" value="HTH_18"/>
    <property type="match status" value="1"/>
</dbReference>
<evidence type="ECO:0000313" key="6">
    <source>
        <dbReference type="Proteomes" id="UP000317429"/>
    </source>
</evidence>
<evidence type="ECO:0000256" key="2">
    <source>
        <dbReference type="ARBA" id="ARBA00023125"/>
    </source>
</evidence>
<dbReference type="SMART" id="SM00342">
    <property type="entry name" value="HTH_ARAC"/>
    <property type="match status" value="1"/>
</dbReference>
<dbReference type="InterPro" id="IPR018062">
    <property type="entry name" value="HTH_AraC-typ_CS"/>
</dbReference>
<dbReference type="Gene3D" id="1.10.10.60">
    <property type="entry name" value="Homeodomain-like"/>
    <property type="match status" value="1"/>
</dbReference>
<evidence type="ECO:0000313" key="5">
    <source>
        <dbReference type="EMBL" id="QDU89580.1"/>
    </source>
</evidence>
<dbReference type="PANTHER" id="PTHR46796:SF12">
    <property type="entry name" value="HTH-TYPE DNA-BINDING TRANSCRIPTIONAL ACTIVATOR EUTR"/>
    <property type="match status" value="1"/>
</dbReference>
<dbReference type="PROSITE" id="PS01124">
    <property type="entry name" value="HTH_ARAC_FAMILY_2"/>
    <property type="match status" value="1"/>
</dbReference>
<proteinExistence type="predicted"/>
<feature type="domain" description="HTH araC/xylS-type" evidence="4">
    <location>
        <begin position="195"/>
        <end position="293"/>
    </location>
</feature>
<accession>A0A518DDN1</accession>
<name>A0A518DDN1_9BACT</name>
<keyword evidence="2" id="KW-0238">DNA-binding</keyword>
<dbReference type="PRINTS" id="PR00032">
    <property type="entry name" value="HTHARAC"/>
</dbReference>
<dbReference type="EMBL" id="CP036291">
    <property type="protein sequence ID" value="QDU89580.1"/>
    <property type="molecule type" value="Genomic_DNA"/>
</dbReference>
<evidence type="ECO:0000256" key="3">
    <source>
        <dbReference type="ARBA" id="ARBA00023163"/>
    </source>
</evidence>
<dbReference type="PANTHER" id="PTHR46796">
    <property type="entry name" value="HTH-TYPE TRANSCRIPTIONAL ACTIVATOR RHAS-RELATED"/>
    <property type="match status" value="1"/>
</dbReference>
<dbReference type="InterPro" id="IPR020449">
    <property type="entry name" value="Tscrpt_reg_AraC-type_HTH"/>
</dbReference>
<sequence length="297" mass="32762">MPVYRETIETPPGQSLRLLRWEKSLAGIRVCTGPHRSAAIVGSGNRWHAHKAFELTLVQTGQGVRFCGDHIGAVDPPELVLIGGDLPHYWSGLDASSGSSVQFEAGPRSTLAAFPEQSALRPLWEGARHGLLFSKQDSAVIGQRLARMPALSPLGRLAELMGVLEQLRVARPRAHSLSSKPFTLGLHAPHSDTISRAIALLVDHFEEPLSVDDVAEAVGLSRTTLCRYFRRYTGRSMVAFLNEVRIDQAQRMLVQTDLSIAQVAIQAGFTNLSHFNRRFRRALGATPREHRRSRGSR</sequence>
<dbReference type="KEGG" id="pnd:Pla175_29720"/>
<keyword evidence="1" id="KW-0805">Transcription regulation</keyword>
<dbReference type="GO" id="GO:0043565">
    <property type="term" value="F:sequence-specific DNA binding"/>
    <property type="evidence" value="ECO:0007669"/>
    <property type="project" value="InterPro"/>
</dbReference>
<dbReference type="PROSITE" id="PS00041">
    <property type="entry name" value="HTH_ARAC_FAMILY_1"/>
    <property type="match status" value="1"/>
</dbReference>
<dbReference type="InterPro" id="IPR050204">
    <property type="entry name" value="AraC_XylS_family_regulators"/>
</dbReference>
<dbReference type="SUPFAM" id="SSF46689">
    <property type="entry name" value="Homeodomain-like"/>
    <property type="match status" value="2"/>
</dbReference>
<gene>
    <name evidence="5" type="primary">araC_1</name>
    <name evidence="5" type="ORF">Pla175_29720</name>
</gene>
<evidence type="ECO:0000256" key="1">
    <source>
        <dbReference type="ARBA" id="ARBA00023015"/>
    </source>
</evidence>
<dbReference type="GO" id="GO:0003700">
    <property type="term" value="F:DNA-binding transcription factor activity"/>
    <property type="evidence" value="ECO:0007669"/>
    <property type="project" value="InterPro"/>
</dbReference>
<reference evidence="5 6" key="1">
    <citation type="submission" date="2019-02" db="EMBL/GenBank/DDBJ databases">
        <title>Deep-cultivation of Planctomycetes and their phenomic and genomic characterization uncovers novel biology.</title>
        <authorList>
            <person name="Wiegand S."/>
            <person name="Jogler M."/>
            <person name="Boedeker C."/>
            <person name="Pinto D."/>
            <person name="Vollmers J."/>
            <person name="Rivas-Marin E."/>
            <person name="Kohn T."/>
            <person name="Peeters S.H."/>
            <person name="Heuer A."/>
            <person name="Rast P."/>
            <person name="Oberbeckmann S."/>
            <person name="Bunk B."/>
            <person name="Jeske O."/>
            <person name="Meyerdierks A."/>
            <person name="Storesund J.E."/>
            <person name="Kallscheuer N."/>
            <person name="Luecker S."/>
            <person name="Lage O.M."/>
            <person name="Pohl T."/>
            <person name="Merkel B.J."/>
            <person name="Hornburger P."/>
            <person name="Mueller R.-W."/>
            <person name="Bruemmer F."/>
            <person name="Labrenz M."/>
            <person name="Spormann A.M."/>
            <person name="Op den Camp H."/>
            <person name="Overmann J."/>
            <person name="Amann R."/>
            <person name="Jetten M.S.M."/>
            <person name="Mascher T."/>
            <person name="Medema M.H."/>
            <person name="Devos D.P."/>
            <person name="Kaster A.-K."/>
            <person name="Ovreas L."/>
            <person name="Rohde M."/>
            <person name="Galperin M.Y."/>
            <person name="Jogler C."/>
        </authorList>
    </citation>
    <scope>NUCLEOTIDE SEQUENCE [LARGE SCALE GENOMIC DNA]</scope>
    <source>
        <strain evidence="5 6">Pla175</strain>
    </source>
</reference>